<dbReference type="GO" id="GO:0016740">
    <property type="term" value="F:transferase activity"/>
    <property type="evidence" value="ECO:0007669"/>
    <property type="project" value="UniProtKB-KW"/>
</dbReference>
<gene>
    <name evidence="1" type="primary">patA_2</name>
    <name evidence="1" type="ORF">lpari_03759</name>
</gene>
<protein>
    <submittedName>
        <fullName evidence="1">Peptidoglycan O-acetyltransferase</fullName>
    </submittedName>
</protein>
<keyword evidence="1" id="KW-0808">Transferase</keyword>
<dbReference type="AlphaFoldDB" id="A0A1E5JL77"/>
<comment type="caution">
    <text evidence="1">The sequence shown here is derived from an EMBL/GenBank/DDBJ whole genome shotgun (WGS) entry which is preliminary data.</text>
</comment>
<name>A0A1E5JL77_9GAMM</name>
<organism evidence="1 2">
    <name type="scientific">Legionella parisiensis</name>
    <dbReference type="NCBI Taxonomy" id="45071"/>
    <lineage>
        <taxon>Bacteria</taxon>
        <taxon>Pseudomonadati</taxon>
        <taxon>Pseudomonadota</taxon>
        <taxon>Gammaproteobacteria</taxon>
        <taxon>Legionellales</taxon>
        <taxon>Legionellaceae</taxon>
        <taxon>Legionella</taxon>
    </lineage>
</organism>
<dbReference type="Proteomes" id="UP000095229">
    <property type="component" value="Unassembled WGS sequence"/>
</dbReference>
<accession>A0A1E5JL77</accession>
<evidence type="ECO:0000313" key="2">
    <source>
        <dbReference type="Proteomes" id="UP000095229"/>
    </source>
</evidence>
<proteinExistence type="predicted"/>
<keyword evidence="2" id="KW-1185">Reference proteome</keyword>
<dbReference type="EMBL" id="LSOG01000104">
    <property type="protein sequence ID" value="OEH45279.1"/>
    <property type="molecule type" value="Genomic_DNA"/>
</dbReference>
<evidence type="ECO:0000313" key="1">
    <source>
        <dbReference type="EMBL" id="OEH45279.1"/>
    </source>
</evidence>
<dbReference type="STRING" id="45071.Lpar_2998"/>
<dbReference type="PATRIC" id="fig|45071.6.peg.3224"/>
<sequence>MMSRFANNVFKNNTQNISVGLTFFVFGLAKKIVLADSFAVYANTVFSAANNSQSLTFGNSWCGVLAYSLQLFFDFSGIRIWPLVYRFYLISDFL</sequence>
<reference evidence="1 2" key="1">
    <citation type="submission" date="2016-02" db="EMBL/GenBank/DDBJ databases">
        <title>Secondary metabolites in Legionella.</title>
        <authorList>
            <person name="Tobias N.J."/>
            <person name="Bode H.B."/>
        </authorList>
    </citation>
    <scope>NUCLEOTIDE SEQUENCE [LARGE SCALE GENOMIC DNA]</scope>
    <source>
        <strain evidence="1 2">DSM 19216</strain>
    </source>
</reference>